<evidence type="ECO:0000313" key="3">
    <source>
        <dbReference type="Proteomes" id="UP000287872"/>
    </source>
</evidence>
<name>A0A401UTA9_9CLOT</name>
<feature type="domain" description="Two component regulator three Y" evidence="1">
    <location>
        <begin position="29"/>
        <end position="90"/>
    </location>
</feature>
<dbReference type="AlphaFoldDB" id="A0A401UTA9"/>
<protein>
    <submittedName>
        <fullName evidence="2">Two component regulator three Y motif protein</fullName>
    </submittedName>
</protein>
<feature type="domain" description="Two component regulator three Y" evidence="1">
    <location>
        <begin position="218"/>
        <end position="284"/>
    </location>
</feature>
<sequence>MNEMNILFNIENPEEEHKEIVVSIENEIEDNLDYKFLIGMEGTWTTLKELSATTSVLWKPEADAKYSIMVQAKRKESKKAFDFMSKTEYVVGNFYEKLISDIYIDKKEIMVGEKITLTVETKQVPIMYRYWIRNNGNWLLIKDYSSENVMTWASKYSGEQEFLVECKNLDSKNIFDDFMKIQFNVKSVQPLEIMKFKCLTEDLLSGRELVFDVEAIHEDSRMILYKFIKINPEGDSKCIQDYSTKKLVSYVEEDMGSYKLLCMAKDMYSLHEFDDRALIHYTVKPYEEIDIQSFTSDLSSPQLCDTPINLRCIARGGKELLYKFKIKGKCIEDSGYIRKNNYIWTPSEAGEYKACLWVKDSSFEGEYEKSVCLDFMIDDIGNTNVIIDDIILDKKNPVLINEVVHVKVKATGGTSLRYGFSIFENDTEIERIEFGTHDFADFTPGKSGKFKLEVRVKDKYSKREFDCHAVVYIEALVCIPAKIDYILMPTREYYMVGDTIALEVISENTRNTLVNYILKINGHLVEQTNFVQHKNYELKPKSSGNYLIELRAKNKASIEEYDCMKEIKIQVHETLPITDTRILCDKTNFKANEAITFVTENLGGRDVVYEFYLMEKEEWTLAQRFSKKNDYTFMPFTKGMYKVLVLSKNFYKSISYEDYDIMEIEVLE</sequence>
<dbReference type="OrthoDB" id="1925648at2"/>
<dbReference type="NCBIfam" id="NF010681">
    <property type="entry name" value="PRK14081.1"/>
    <property type="match status" value="1"/>
</dbReference>
<dbReference type="Proteomes" id="UP000287872">
    <property type="component" value="Unassembled WGS sequence"/>
</dbReference>
<feature type="domain" description="Two component regulator three Y" evidence="1">
    <location>
        <begin position="507"/>
        <end position="572"/>
    </location>
</feature>
<evidence type="ECO:0000259" key="1">
    <source>
        <dbReference type="Pfam" id="PF07495"/>
    </source>
</evidence>
<accession>A0A401UTA9</accession>
<reference evidence="2 3" key="1">
    <citation type="submission" date="2018-11" db="EMBL/GenBank/DDBJ databases">
        <title>Genome sequencing and assembly of Clostridium tagluense strain A121.</title>
        <authorList>
            <person name="Murakami T."/>
            <person name="Segawa T."/>
            <person name="Shcherbakova V.A."/>
            <person name="Mori H."/>
            <person name="Yoshimura Y."/>
        </authorList>
    </citation>
    <scope>NUCLEOTIDE SEQUENCE [LARGE SCALE GENOMIC DNA]</scope>
    <source>
        <strain evidence="2 3">A121</strain>
    </source>
</reference>
<dbReference type="Pfam" id="PF07495">
    <property type="entry name" value="Y_Y_Y"/>
    <property type="match status" value="4"/>
</dbReference>
<feature type="domain" description="Two component regulator three Y" evidence="1">
    <location>
        <begin position="126"/>
        <end position="186"/>
    </location>
</feature>
<dbReference type="EMBL" id="BHYK01000041">
    <property type="protein sequence ID" value="GCD12790.1"/>
    <property type="molecule type" value="Genomic_DNA"/>
</dbReference>
<proteinExistence type="predicted"/>
<dbReference type="InterPro" id="IPR011123">
    <property type="entry name" value="Y_Y_Y"/>
</dbReference>
<gene>
    <name evidence="2" type="ORF">Ctaglu_44130</name>
</gene>
<comment type="caution">
    <text evidence="2">The sequence shown here is derived from an EMBL/GenBank/DDBJ whole genome shotgun (WGS) entry which is preliminary data.</text>
</comment>
<keyword evidence="3" id="KW-1185">Reference proteome</keyword>
<evidence type="ECO:0000313" key="2">
    <source>
        <dbReference type="EMBL" id="GCD12790.1"/>
    </source>
</evidence>
<organism evidence="2 3">
    <name type="scientific">Clostridium tagluense</name>
    <dbReference type="NCBI Taxonomy" id="360422"/>
    <lineage>
        <taxon>Bacteria</taxon>
        <taxon>Bacillati</taxon>
        <taxon>Bacillota</taxon>
        <taxon>Clostridia</taxon>
        <taxon>Eubacteriales</taxon>
        <taxon>Clostridiaceae</taxon>
        <taxon>Clostridium</taxon>
    </lineage>
</organism>